<dbReference type="InterPro" id="IPR009057">
    <property type="entry name" value="Homeodomain-like_sf"/>
</dbReference>
<keyword evidence="3" id="KW-0804">Transcription</keyword>
<dbReference type="PRINTS" id="PR00455">
    <property type="entry name" value="HTHTETR"/>
</dbReference>
<dbReference type="InterPro" id="IPR011075">
    <property type="entry name" value="TetR_C"/>
</dbReference>
<dbReference type="EMBL" id="MWUE01000031">
    <property type="protein sequence ID" value="OQP30959.1"/>
    <property type="molecule type" value="Genomic_DNA"/>
</dbReference>
<dbReference type="RefSeq" id="WP_081141423.1">
    <property type="nucleotide sequence ID" value="NZ_MWUE01000031.1"/>
</dbReference>
<dbReference type="OrthoDB" id="9798857at2"/>
<dbReference type="SUPFAM" id="SSF48498">
    <property type="entry name" value="Tetracyclin repressor-like, C-terminal domain"/>
    <property type="match status" value="1"/>
</dbReference>
<dbReference type="PANTHER" id="PTHR47506">
    <property type="entry name" value="TRANSCRIPTIONAL REGULATORY PROTEIN"/>
    <property type="match status" value="1"/>
</dbReference>
<evidence type="ECO:0000313" key="6">
    <source>
        <dbReference type="EMBL" id="OQP30959.1"/>
    </source>
</evidence>
<evidence type="ECO:0000259" key="5">
    <source>
        <dbReference type="PROSITE" id="PS50977"/>
    </source>
</evidence>
<dbReference type="Proteomes" id="UP000192769">
    <property type="component" value="Unassembled WGS sequence"/>
</dbReference>
<feature type="DNA-binding region" description="H-T-H motif" evidence="4">
    <location>
        <begin position="31"/>
        <end position="50"/>
    </location>
</feature>
<comment type="caution">
    <text evidence="6">The sequence shown here is derived from an EMBL/GenBank/DDBJ whole genome shotgun (WGS) entry which is preliminary data.</text>
</comment>
<evidence type="ECO:0000256" key="2">
    <source>
        <dbReference type="ARBA" id="ARBA00023125"/>
    </source>
</evidence>
<dbReference type="GO" id="GO:0003677">
    <property type="term" value="F:DNA binding"/>
    <property type="evidence" value="ECO:0007669"/>
    <property type="project" value="UniProtKB-UniRule"/>
</dbReference>
<dbReference type="Gene3D" id="1.10.10.60">
    <property type="entry name" value="Homeodomain-like"/>
    <property type="match status" value="1"/>
</dbReference>
<proteinExistence type="predicted"/>
<keyword evidence="2 4" id="KW-0238">DNA-binding</keyword>
<dbReference type="InterPro" id="IPR036271">
    <property type="entry name" value="Tet_transcr_reg_TetR-rel_C_sf"/>
</dbReference>
<dbReference type="Gene3D" id="1.10.357.10">
    <property type="entry name" value="Tetracycline Repressor, domain 2"/>
    <property type="match status" value="1"/>
</dbReference>
<sequence>MDKQSPKARTRQRILEEAARVMRESGTESIGVAALMKRVGLTHGGFYAHFDSREALVEAVIAEMFTDSAQRMKSLWQQPDPAERLSALIDYYLSETHRDCRAEGCPVPALVSEVSHLPDEAKAIFTQGVSSMLKRLSELLAELGHRDAETLASSLLAEMVGALALARACPDKALSAAMLARSRQAIMQRTGREQAA</sequence>
<dbReference type="Pfam" id="PF00440">
    <property type="entry name" value="TetR_N"/>
    <property type="match status" value="1"/>
</dbReference>
<evidence type="ECO:0000256" key="1">
    <source>
        <dbReference type="ARBA" id="ARBA00023015"/>
    </source>
</evidence>
<evidence type="ECO:0000256" key="3">
    <source>
        <dbReference type="ARBA" id="ARBA00023163"/>
    </source>
</evidence>
<keyword evidence="7" id="KW-1185">Reference proteome</keyword>
<dbReference type="SUPFAM" id="SSF46689">
    <property type="entry name" value="Homeodomain-like"/>
    <property type="match status" value="1"/>
</dbReference>
<protein>
    <submittedName>
        <fullName evidence="6">TetR family transcriptional regulator</fullName>
    </submittedName>
</protein>
<accession>A0A1V9DAV7</accession>
<keyword evidence="1" id="KW-0805">Transcription regulation</keyword>
<evidence type="ECO:0000256" key="4">
    <source>
        <dbReference type="PROSITE-ProRule" id="PRU00335"/>
    </source>
</evidence>
<feature type="domain" description="HTH tetR-type" evidence="5">
    <location>
        <begin position="8"/>
        <end position="68"/>
    </location>
</feature>
<name>A0A1V9DAV7_9GAMM</name>
<reference evidence="6 7" key="1">
    <citation type="submission" date="2017-02" db="EMBL/GenBank/DDBJ databases">
        <title>Whole genome shotgun sequence of Pantoea agglomerans strain AS1 isolated from a cycad, Zamia floridana in Central Florida, USA.</title>
        <authorList>
            <person name="Lata P."/>
            <person name="Govindarajan S."/>
            <person name="Qi F."/>
            <person name="Li J.-L."/>
            <person name="Maurya S.K."/>
            <person name="Sahoo M.K."/>
        </authorList>
    </citation>
    <scope>NUCLEOTIDE SEQUENCE [LARGE SCALE GENOMIC DNA]</scope>
    <source>
        <strain evidence="6 7">AS1</strain>
    </source>
</reference>
<dbReference type="InterPro" id="IPR001647">
    <property type="entry name" value="HTH_TetR"/>
</dbReference>
<dbReference type="PANTHER" id="PTHR47506:SF7">
    <property type="entry name" value="TRANSCRIPTIONAL REGULATORY PROTEIN"/>
    <property type="match status" value="1"/>
</dbReference>
<organism evidence="6 7">
    <name type="scientific">Pantoea latae</name>
    <dbReference type="NCBI Taxonomy" id="1964541"/>
    <lineage>
        <taxon>Bacteria</taxon>
        <taxon>Pseudomonadati</taxon>
        <taxon>Pseudomonadota</taxon>
        <taxon>Gammaproteobacteria</taxon>
        <taxon>Enterobacterales</taxon>
        <taxon>Erwiniaceae</taxon>
        <taxon>Pantoea</taxon>
    </lineage>
</organism>
<dbReference type="PROSITE" id="PS50977">
    <property type="entry name" value="HTH_TETR_2"/>
    <property type="match status" value="1"/>
</dbReference>
<dbReference type="AlphaFoldDB" id="A0A1V9DAV7"/>
<evidence type="ECO:0000313" key="7">
    <source>
        <dbReference type="Proteomes" id="UP000192769"/>
    </source>
</evidence>
<gene>
    <name evidence="6" type="ORF">B2J69_19575</name>
</gene>
<dbReference type="Pfam" id="PF16925">
    <property type="entry name" value="TetR_C_13"/>
    <property type="match status" value="1"/>
</dbReference>